<reference evidence="3" key="1">
    <citation type="submission" date="2022-10" db="EMBL/GenBank/DDBJ databases">
        <title>The WGS of Solirubrobacter ginsenosidimutans DSM 21036.</title>
        <authorList>
            <person name="Jiang Z."/>
        </authorList>
    </citation>
    <scope>NUCLEOTIDE SEQUENCE</scope>
    <source>
        <strain evidence="3">DSM 21036</strain>
    </source>
</reference>
<accession>A0A9X3N136</accession>
<comment type="caution">
    <text evidence="3">The sequence shown here is derived from an EMBL/GenBank/DDBJ whole genome shotgun (WGS) entry which is preliminary data.</text>
</comment>
<dbReference type="Pfam" id="PF04030">
    <property type="entry name" value="ALO"/>
    <property type="match status" value="1"/>
</dbReference>
<dbReference type="InterPro" id="IPR016169">
    <property type="entry name" value="FAD-bd_PCMH_sub2"/>
</dbReference>
<dbReference type="GO" id="GO:0071949">
    <property type="term" value="F:FAD binding"/>
    <property type="evidence" value="ECO:0007669"/>
    <property type="project" value="InterPro"/>
</dbReference>
<dbReference type="InterPro" id="IPR006094">
    <property type="entry name" value="Oxid_FAD_bind_N"/>
</dbReference>
<dbReference type="AlphaFoldDB" id="A0A9X3N136"/>
<dbReference type="Proteomes" id="UP001149140">
    <property type="component" value="Unassembled WGS sequence"/>
</dbReference>
<organism evidence="3 4">
    <name type="scientific">Solirubrobacter ginsenosidimutans</name>
    <dbReference type="NCBI Taxonomy" id="490573"/>
    <lineage>
        <taxon>Bacteria</taxon>
        <taxon>Bacillati</taxon>
        <taxon>Actinomycetota</taxon>
        <taxon>Thermoleophilia</taxon>
        <taxon>Solirubrobacterales</taxon>
        <taxon>Solirubrobacteraceae</taxon>
        <taxon>Solirubrobacter</taxon>
    </lineage>
</organism>
<dbReference type="SUPFAM" id="SSF56176">
    <property type="entry name" value="FAD-binding/transporter-associated domain-like"/>
    <property type="match status" value="1"/>
</dbReference>
<dbReference type="GO" id="GO:0003885">
    <property type="term" value="F:D-arabinono-1,4-lactone oxidase activity"/>
    <property type="evidence" value="ECO:0007669"/>
    <property type="project" value="InterPro"/>
</dbReference>
<dbReference type="Gene3D" id="3.30.43.10">
    <property type="entry name" value="Uridine Diphospho-n-acetylenolpyruvylglucosamine Reductase, domain 2"/>
    <property type="match status" value="1"/>
</dbReference>
<gene>
    <name evidence="3" type="ORF">OM076_34270</name>
</gene>
<keyword evidence="1" id="KW-0560">Oxidoreductase</keyword>
<dbReference type="PANTHER" id="PTHR43762:SF1">
    <property type="entry name" value="D-ARABINONO-1,4-LACTONE OXIDASE"/>
    <property type="match status" value="1"/>
</dbReference>
<dbReference type="PANTHER" id="PTHR43762">
    <property type="entry name" value="L-GULONOLACTONE OXIDASE"/>
    <property type="match status" value="1"/>
</dbReference>
<dbReference type="NCBIfam" id="TIGR01679">
    <property type="entry name" value="bact_FAD_ox"/>
    <property type="match status" value="1"/>
</dbReference>
<dbReference type="PROSITE" id="PS51387">
    <property type="entry name" value="FAD_PCMH"/>
    <property type="match status" value="1"/>
</dbReference>
<dbReference type="GO" id="GO:0016020">
    <property type="term" value="C:membrane"/>
    <property type="evidence" value="ECO:0007669"/>
    <property type="project" value="InterPro"/>
</dbReference>
<sequence length="419" mass="45985">MEWVNWSGSQRATPQQIAAPRSRHELAQLIATAPGPIRVAGAGHSFSAGAVTEGTLLRLDALDRVLDAEDGLVRVEAGIRLKALSRELYARGLAMPNLGDIDAQSLAGALATGTHGTGTKLPNLSGQVVSVELIGADGREHTVDGGDELRAARVSLGALGVIAAVTLRCVPAFRLRHTDKPEPLEAVLDELQERADAHDHFEFWTFPHAGVALTRTLDRTEDPPNRPGKTSAYVSDVVMDNHAFRALNEIAKRFPGTIPRLNRFASAVASQRERVDWSYAIFASERLVRFEEMEYGVPREHAVAAVRAARAALERHAVSFPIELRFTAADDALLSPAHGRDSAFVAMHVFQGMEYEPAFREVEAALSELGGRPHWGKRSFLDHTAFAARYPRWEDFQRIRADFDPEGRFANAWLRDVLG</sequence>
<evidence type="ECO:0000313" key="4">
    <source>
        <dbReference type="Proteomes" id="UP001149140"/>
    </source>
</evidence>
<dbReference type="Gene3D" id="3.30.465.10">
    <property type="match status" value="1"/>
</dbReference>
<dbReference type="Gene3D" id="1.10.45.10">
    <property type="entry name" value="Vanillyl-alcohol Oxidase, Chain A, domain 4"/>
    <property type="match status" value="1"/>
</dbReference>
<dbReference type="InterPro" id="IPR016171">
    <property type="entry name" value="Vanillyl_alc_oxidase_C-sub2"/>
</dbReference>
<keyword evidence="4" id="KW-1185">Reference proteome</keyword>
<dbReference type="Gene3D" id="3.30.70.2520">
    <property type="match status" value="1"/>
</dbReference>
<protein>
    <submittedName>
        <fullName evidence="3">FAD-binding protein</fullName>
    </submittedName>
</protein>
<dbReference type="InterPro" id="IPR010031">
    <property type="entry name" value="FAD_lactone_oxidase-like"/>
</dbReference>
<dbReference type="InterPro" id="IPR016166">
    <property type="entry name" value="FAD-bd_PCMH"/>
</dbReference>
<dbReference type="InterPro" id="IPR036318">
    <property type="entry name" value="FAD-bd_PCMH-like_sf"/>
</dbReference>
<dbReference type="EMBL" id="JAPDOD010000046">
    <property type="protein sequence ID" value="MDA0165386.1"/>
    <property type="molecule type" value="Genomic_DNA"/>
</dbReference>
<evidence type="ECO:0000256" key="1">
    <source>
        <dbReference type="ARBA" id="ARBA00023002"/>
    </source>
</evidence>
<feature type="domain" description="FAD-binding PCMH-type" evidence="2">
    <location>
        <begin position="10"/>
        <end position="172"/>
    </location>
</feature>
<proteinExistence type="predicted"/>
<dbReference type="InterPro" id="IPR016167">
    <property type="entry name" value="FAD-bd_PCMH_sub1"/>
</dbReference>
<name>A0A9X3N136_9ACTN</name>
<evidence type="ECO:0000313" key="3">
    <source>
        <dbReference type="EMBL" id="MDA0165386.1"/>
    </source>
</evidence>
<dbReference type="PIRSF" id="PIRSF000136">
    <property type="entry name" value="LGO_GLO"/>
    <property type="match status" value="1"/>
</dbReference>
<evidence type="ECO:0000259" key="2">
    <source>
        <dbReference type="PROSITE" id="PS51387"/>
    </source>
</evidence>
<dbReference type="Pfam" id="PF01565">
    <property type="entry name" value="FAD_binding_4"/>
    <property type="match status" value="1"/>
</dbReference>
<dbReference type="InterPro" id="IPR007173">
    <property type="entry name" value="ALO_C"/>
</dbReference>
<dbReference type="GO" id="GO:0080049">
    <property type="term" value="F:L-gulono-1,4-lactone dehydrogenase activity"/>
    <property type="evidence" value="ECO:0007669"/>
    <property type="project" value="TreeGrafter"/>
</dbReference>
<dbReference type="RefSeq" id="WP_270044644.1">
    <property type="nucleotide sequence ID" value="NZ_JAPDOD010000046.1"/>
</dbReference>